<dbReference type="EMBL" id="BTPE01000004">
    <property type="protein sequence ID" value="GMQ33109.1"/>
    <property type="molecule type" value="Genomic_DNA"/>
</dbReference>
<dbReference type="PANTHER" id="PTHR30164:SF2">
    <property type="entry name" value="PROTEIN MTFA"/>
    <property type="match status" value="1"/>
</dbReference>
<proteinExistence type="predicted"/>
<accession>A0ABQ6PYT1</accession>
<dbReference type="InterPro" id="IPR010384">
    <property type="entry name" value="MtfA_fam"/>
</dbReference>
<dbReference type="Proteomes" id="UP001307705">
    <property type="component" value="Unassembled WGS sequence"/>
</dbReference>
<dbReference type="Gene3D" id="3.40.390.10">
    <property type="entry name" value="Collagenase (Catalytic Domain)"/>
    <property type="match status" value="1"/>
</dbReference>
<protein>
    <submittedName>
        <fullName evidence="1">Zinc-dependent peptidase</fullName>
    </submittedName>
</protein>
<evidence type="ECO:0000313" key="1">
    <source>
        <dbReference type="EMBL" id="GMQ33109.1"/>
    </source>
</evidence>
<evidence type="ECO:0000313" key="2">
    <source>
        <dbReference type="Proteomes" id="UP001307705"/>
    </source>
</evidence>
<dbReference type="SUPFAM" id="SSF55486">
    <property type="entry name" value="Metalloproteases ('zincins'), catalytic domain"/>
    <property type="match status" value="1"/>
</dbReference>
<dbReference type="CDD" id="cd20170">
    <property type="entry name" value="Peptidase_M90-like"/>
    <property type="match status" value="1"/>
</dbReference>
<name>A0ABQ6PYT1_9BACT</name>
<keyword evidence="2" id="KW-1185">Reference proteome</keyword>
<sequence length="261" mass="30626">MAITLGDCHFYLHMFGSHLFIDLINQARWRLFPRKVSFEEVRFLEQHFYYFAQLRNPHKREFIHRLETILSSKRFLGRGGLEEVTTEMELLIGATITMVVFGWKSLRLAHFHTILVYPNTYYSTINKIYHRGEVNPKHGLIVISWRCFVEGLADKSDGINLGIHEVAHALKLANWIQNDGEREFSPQAWKEYSKWVPGELAKVKSGQGTFFRESAGLNEHEFFAVALENFFERSREFKEYHAQLYQSLVQLLRQDPLVLMG</sequence>
<dbReference type="Pfam" id="PF06167">
    <property type="entry name" value="Peptidase_M90"/>
    <property type="match status" value="1"/>
</dbReference>
<comment type="caution">
    <text evidence="1">The sequence shown here is derived from an EMBL/GenBank/DDBJ whole genome shotgun (WGS) entry which is preliminary data.</text>
</comment>
<dbReference type="InterPro" id="IPR024079">
    <property type="entry name" value="MetalloPept_cat_dom_sf"/>
</dbReference>
<gene>
    <name evidence="1" type="ORF">Ataiwa_13810</name>
</gene>
<organism evidence="1 2">
    <name type="scientific">Algoriphagus taiwanensis</name>
    <dbReference type="NCBI Taxonomy" id="1445656"/>
    <lineage>
        <taxon>Bacteria</taxon>
        <taxon>Pseudomonadati</taxon>
        <taxon>Bacteroidota</taxon>
        <taxon>Cytophagia</taxon>
        <taxon>Cytophagales</taxon>
        <taxon>Cyclobacteriaceae</taxon>
        <taxon>Algoriphagus</taxon>
    </lineage>
</organism>
<reference evidence="1 2" key="1">
    <citation type="submission" date="2023-08" db="EMBL/GenBank/DDBJ databases">
        <title>Draft genome sequence of Algoriphagus taiwanensis.</title>
        <authorList>
            <person name="Takatani N."/>
            <person name="Hosokawa M."/>
            <person name="Sawabe T."/>
        </authorList>
    </citation>
    <scope>NUCLEOTIDE SEQUENCE [LARGE SCALE GENOMIC DNA]</scope>
    <source>
        <strain evidence="1 2">JCM 19755</strain>
    </source>
</reference>
<dbReference type="PANTHER" id="PTHR30164">
    <property type="entry name" value="MTFA PEPTIDASE"/>
    <property type="match status" value="1"/>
</dbReference>